<evidence type="ECO:0000256" key="4">
    <source>
        <dbReference type="RuleBase" id="RU003476"/>
    </source>
</evidence>
<dbReference type="CDD" id="cd18877">
    <property type="entry name" value="NUDIX_Hydrolase"/>
    <property type="match status" value="1"/>
</dbReference>
<dbReference type="Gene3D" id="3.90.79.10">
    <property type="entry name" value="Nucleoside Triphosphate Pyrophosphohydrolase"/>
    <property type="match status" value="1"/>
</dbReference>
<gene>
    <name evidence="6" type="ORF">FK219_008725</name>
</gene>
<reference evidence="6 7" key="2">
    <citation type="submission" date="2020-03" db="EMBL/GenBank/DDBJ databases">
        <title>Chryseoglobus sp. isolated from a deep-sea seamount.</title>
        <authorList>
            <person name="Zhang D.-C."/>
        </authorList>
    </citation>
    <scope>NUCLEOTIDE SEQUENCE [LARGE SCALE GENOMIC DNA]</scope>
    <source>
        <strain evidence="6 7">KN1116</strain>
    </source>
</reference>
<evidence type="ECO:0000256" key="2">
    <source>
        <dbReference type="ARBA" id="ARBA00005582"/>
    </source>
</evidence>
<comment type="caution">
    <text evidence="6">The sequence shown here is derived from an EMBL/GenBank/DDBJ whole genome shotgun (WGS) entry which is preliminary data.</text>
</comment>
<dbReference type="InterPro" id="IPR015797">
    <property type="entry name" value="NUDIX_hydrolase-like_dom_sf"/>
</dbReference>
<comment type="similarity">
    <text evidence="2 4">Belongs to the Nudix hydrolase family.</text>
</comment>
<evidence type="ECO:0000313" key="7">
    <source>
        <dbReference type="Proteomes" id="UP000818266"/>
    </source>
</evidence>
<protein>
    <submittedName>
        <fullName evidence="6">NUDIX hydrolase</fullName>
    </submittedName>
</protein>
<sequence length="162" mass="17714">MTERPPLPPPHLRDPGDAWVEGPDGTKYWGRFGAAGLLAWHLEAGVLLQHRAAWSHHGDTWGLPGGARKQGESAQDAAVREAIEEAGVPPDEVSLLFESVYDIGFWSYTTVAVRVDRLFAPLVADAESVAVRWVPLDDVDALPLHPGFAASWPALRERLSLH</sequence>
<dbReference type="InterPro" id="IPR020084">
    <property type="entry name" value="NUDIX_hydrolase_CS"/>
</dbReference>
<proteinExistence type="inferred from homology"/>
<comment type="cofactor">
    <cofactor evidence="1">
        <name>Mg(2+)</name>
        <dbReference type="ChEBI" id="CHEBI:18420"/>
    </cofactor>
</comment>
<reference evidence="6 7" key="1">
    <citation type="submission" date="2019-06" db="EMBL/GenBank/DDBJ databases">
        <authorList>
            <person name="De-Chao Zhang Q."/>
        </authorList>
    </citation>
    <scope>NUCLEOTIDE SEQUENCE [LARGE SCALE GENOMIC DNA]</scope>
    <source>
        <strain evidence="6 7">KN1116</strain>
    </source>
</reference>
<dbReference type="PROSITE" id="PS00893">
    <property type="entry name" value="NUDIX_BOX"/>
    <property type="match status" value="1"/>
</dbReference>
<feature type="domain" description="Nudix hydrolase" evidence="5">
    <location>
        <begin position="30"/>
        <end position="157"/>
    </location>
</feature>
<dbReference type="SUPFAM" id="SSF55811">
    <property type="entry name" value="Nudix"/>
    <property type="match status" value="1"/>
</dbReference>
<organism evidence="6 7">
    <name type="scientific">Microcella pacifica</name>
    <dbReference type="NCBI Taxonomy" id="2591847"/>
    <lineage>
        <taxon>Bacteria</taxon>
        <taxon>Bacillati</taxon>
        <taxon>Actinomycetota</taxon>
        <taxon>Actinomycetes</taxon>
        <taxon>Micrococcales</taxon>
        <taxon>Microbacteriaceae</taxon>
        <taxon>Microcella</taxon>
    </lineage>
</organism>
<accession>A0A9E5JR45</accession>
<dbReference type="PROSITE" id="PS51462">
    <property type="entry name" value="NUDIX"/>
    <property type="match status" value="1"/>
</dbReference>
<name>A0A9E5JR45_9MICO</name>
<keyword evidence="7" id="KW-1185">Reference proteome</keyword>
<evidence type="ECO:0000256" key="3">
    <source>
        <dbReference type="ARBA" id="ARBA00022801"/>
    </source>
</evidence>
<dbReference type="OrthoDB" id="3404294at2"/>
<dbReference type="Proteomes" id="UP000818266">
    <property type="component" value="Unassembled WGS sequence"/>
</dbReference>
<dbReference type="Pfam" id="PF00293">
    <property type="entry name" value="NUDIX"/>
    <property type="match status" value="1"/>
</dbReference>
<dbReference type="EMBL" id="VIKT02000013">
    <property type="protein sequence ID" value="NHF63322.1"/>
    <property type="molecule type" value="Genomic_DNA"/>
</dbReference>
<dbReference type="InterPro" id="IPR020476">
    <property type="entry name" value="Nudix_hydrolase"/>
</dbReference>
<dbReference type="PRINTS" id="PR00502">
    <property type="entry name" value="NUDIXFAMILY"/>
</dbReference>
<keyword evidence="3 4" id="KW-0378">Hydrolase</keyword>
<dbReference type="PANTHER" id="PTHR43046:SF2">
    <property type="entry name" value="8-OXO-DGTP DIPHOSPHATASE-RELATED"/>
    <property type="match status" value="1"/>
</dbReference>
<dbReference type="GO" id="GO:0016787">
    <property type="term" value="F:hydrolase activity"/>
    <property type="evidence" value="ECO:0007669"/>
    <property type="project" value="UniProtKB-KW"/>
</dbReference>
<dbReference type="RefSeq" id="WP_152583728.1">
    <property type="nucleotide sequence ID" value="NZ_JAVJPO010000010.1"/>
</dbReference>
<evidence type="ECO:0000313" key="6">
    <source>
        <dbReference type="EMBL" id="NHF63322.1"/>
    </source>
</evidence>
<dbReference type="InterPro" id="IPR000086">
    <property type="entry name" value="NUDIX_hydrolase_dom"/>
</dbReference>
<evidence type="ECO:0000259" key="5">
    <source>
        <dbReference type="PROSITE" id="PS51462"/>
    </source>
</evidence>
<dbReference type="AlphaFoldDB" id="A0A9E5JR45"/>
<evidence type="ECO:0000256" key="1">
    <source>
        <dbReference type="ARBA" id="ARBA00001946"/>
    </source>
</evidence>
<dbReference type="PANTHER" id="PTHR43046">
    <property type="entry name" value="GDP-MANNOSE MANNOSYL HYDROLASE"/>
    <property type="match status" value="1"/>
</dbReference>